<evidence type="ECO:0000259" key="10">
    <source>
        <dbReference type="PROSITE" id="PS50110"/>
    </source>
</evidence>
<evidence type="ECO:0000256" key="1">
    <source>
        <dbReference type="ARBA" id="ARBA00000085"/>
    </source>
</evidence>
<dbReference type="SMART" id="SM00387">
    <property type="entry name" value="HATPase_c"/>
    <property type="match status" value="1"/>
</dbReference>
<dbReference type="InterPro" id="IPR036890">
    <property type="entry name" value="HATPase_C_sf"/>
</dbReference>
<keyword evidence="12" id="KW-1185">Reference proteome</keyword>
<dbReference type="FunFam" id="3.30.565.10:FF:000049">
    <property type="entry name" value="Two-component sensor histidine kinase"/>
    <property type="match status" value="1"/>
</dbReference>
<feature type="transmembrane region" description="Helical" evidence="8">
    <location>
        <begin position="33"/>
        <end position="56"/>
    </location>
</feature>
<keyword evidence="8" id="KW-0472">Membrane</keyword>
<dbReference type="PANTHER" id="PTHR43047">
    <property type="entry name" value="TWO-COMPONENT HISTIDINE PROTEIN KINASE"/>
    <property type="match status" value="1"/>
</dbReference>
<keyword evidence="5" id="KW-0418">Kinase</keyword>
<evidence type="ECO:0000256" key="8">
    <source>
        <dbReference type="SAM" id="Phobius"/>
    </source>
</evidence>
<feature type="transmembrane region" description="Helical" evidence="8">
    <location>
        <begin position="128"/>
        <end position="148"/>
    </location>
</feature>
<dbReference type="SMART" id="SM00448">
    <property type="entry name" value="REC"/>
    <property type="match status" value="1"/>
</dbReference>
<dbReference type="Pfam" id="PF02518">
    <property type="entry name" value="HATPase_c"/>
    <property type="match status" value="1"/>
</dbReference>
<keyword evidence="8" id="KW-0812">Transmembrane</keyword>
<evidence type="ECO:0000259" key="9">
    <source>
        <dbReference type="PROSITE" id="PS50109"/>
    </source>
</evidence>
<evidence type="ECO:0000256" key="7">
    <source>
        <dbReference type="SAM" id="MobiDB-lite"/>
    </source>
</evidence>
<dbReference type="CDD" id="cd17546">
    <property type="entry name" value="REC_hyHK_CKI1_RcsC-like"/>
    <property type="match status" value="1"/>
</dbReference>
<evidence type="ECO:0000313" key="12">
    <source>
        <dbReference type="Proteomes" id="UP000586093"/>
    </source>
</evidence>
<evidence type="ECO:0000256" key="5">
    <source>
        <dbReference type="ARBA" id="ARBA00022777"/>
    </source>
</evidence>
<feature type="transmembrane region" description="Helical" evidence="8">
    <location>
        <begin position="102"/>
        <end position="122"/>
    </location>
</feature>
<proteinExistence type="predicted"/>
<evidence type="ECO:0000256" key="4">
    <source>
        <dbReference type="ARBA" id="ARBA00022679"/>
    </source>
</evidence>
<dbReference type="CDD" id="cd00082">
    <property type="entry name" value="HisKA"/>
    <property type="match status" value="1"/>
</dbReference>
<dbReference type="EMBL" id="JACIVI010000003">
    <property type="protein sequence ID" value="MBB1162282.1"/>
    <property type="molecule type" value="Genomic_DNA"/>
</dbReference>
<dbReference type="Pfam" id="PF00512">
    <property type="entry name" value="HisKA"/>
    <property type="match status" value="1"/>
</dbReference>
<dbReference type="InterPro" id="IPR001789">
    <property type="entry name" value="Sig_transdc_resp-reg_receiver"/>
</dbReference>
<organism evidence="11 12">
    <name type="scientific">Aquariibacter albus</name>
    <dbReference type="NCBI Taxonomy" id="2759899"/>
    <lineage>
        <taxon>Bacteria</taxon>
        <taxon>Pseudomonadati</taxon>
        <taxon>Pseudomonadota</taxon>
        <taxon>Betaproteobacteria</taxon>
        <taxon>Burkholderiales</taxon>
        <taxon>Sphaerotilaceae</taxon>
        <taxon>Aquariibacter</taxon>
    </lineage>
</organism>
<feature type="transmembrane region" description="Helical" evidence="8">
    <location>
        <begin position="62"/>
        <end position="81"/>
    </location>
</feature>
<dbReference type="PRINTS" id="PR00344">
    <property type="entry name" value="BCTRLSENSOR"/>
</dbReference>
<evidence type="ECO:0000256" key="3">
    <source>
        <dbReference type="ARBA" id="ARBA00022553"/>
    </source>
</evidence>
<dbReference type="InterPro" id="IPR004358">
    <property type="entry name" value="Sig_transdc_His_kin-like_C"/>
</dbReference>
<dbReference type="InterPro" id="IPR003661">
    <property type="entry name" value="HisK_dim/P_dom"/>
</dbReference>
<feature type="transmembrane region" description="Helical" evidence="8">
    <location>
        <begin position="179"/>
        <end position="200"/>
    </location>
</feature>
<dbReference type="SUPFAM" id="SSF52172">
    <property type="entry name" value="CheY-like"/>
    <property type="match status" value="1"/>
</dbReference>
<dbReference type="Gene3D" id="3.40.50.2300">
    <property type="match status" value="1"/>
</dbReference>
<dbReference type="InterPro" id="IPR036097">
    <property type="entry name" value="HisK_dim/P_sf"/>
</dbReference>
<dbReference type="PROSITE" id="PS50110">
    <property type="entry name" value="RESPONSE_REGULATORY"/>
    <property type="match status" value="1"/>
</dbReference>
<keyword evidence="4" id="KW-0808">Transferase</keyword>
<feature type="transmembrane region" description="Helical" evidence="8">
    <location>
        <begin position="155"/>
        <end position="173"/>
    </location>
</feature>
<feature type="domain" description="Response regulatory" evidence="10">
    <location>
        <begin position="488"/>
        <end position="608"/>
    </location>
</feature>
<gene>
    <name evidence="11" type="ORF">H4F90_09840</name>
</gene>
<evidence type="ECO:0000313" key="11">
    <source>
        <dbReference type="EMBL" id="MBB1162282.1"/>
    </source>
</evidence>
<dbReference type="InterPro" id="IPR005467">
    <property type="entry name" value="His_kinase_dom"/>
</dbReference>
<dbReference type="GO" id="GO:0005886">
    <property type="term" value="C:plasma membrane"/>
    <property type="evidence" value="ECO:0007669"/>
    <property type="project" value="TreeGrafter"/>
</dbReference>
<dbReference type="SUPFAM" id="SSF55874">
    <property type="entry name" value="ATPase domain of HSP90 chaperone/DNA topoisomerase II/histidine kinase"/>
    <property type="match status" value="1"/>
</dbReference>
<dbReference type="EC" id="2.7.13.3" evidence="2"/>
<comment type="catalytic activity">
    <reaction evidence="1">
        <text>ATP + protein L-histidine = ADP + protein N-phospho-L-histidine.</text>
        <dbReference type="EC" id="2.7.13.3"/>
    </reaction>
</comment>
<dbReference type="GO" id="GO:0009927">
    <property type="term" value="F:histidine phosphotransfer kinase activity"/>
    <property type="evidence" value="ECO:0007669"/>
    <property type="project" value="TreeGrafter"/>
</dbReference>
<keyword evidence="8" id="KW-1133">Transmembrane helix</keyword>
<dbReference type="InterPro" id="IPR003594">
    <property type="entry name" value="HATPase_dom"/>
</dbReference>
<dbReference type="SUPFAM" id="SSF47384">
    <property type="entry name" value="Homodimeric domain of signal transducing histidine kinase"/>
    <property type="match status" value="1"/>
</dbReference>
<feature type="region of interest" description="Disordered" evidence="7">
    <location>
        <begin position="611"/>
        <end position="632"/>
    </location>
</feature>
<feature type="domain" description="Histidine kinase" evidence="9">
    <location>
        <begin position="248"/>
        <end position="465"/>
    </location>
</feature>
<evidence type="ECO:0000256" key="2">
    <source>
        <dbReference type="ARBA" id="ARBA00012438"/>
    </source>
</evidence>
<dbReference type="Pfam" id="PF00072">
    <property type="entry name" value="Response_reg"/>
    <property type="match status" value="1"/>
</dbReference>
<dbReference type="RefSeq" id="WP_182664039.1">
    <property type="nucleotide sequence ID" value="NZ_JACIVI010000003.1"/>
</dbReference>
<keyword evidence="3 6" id="KW-0597">Phosphoprotein</keyword>
<dbReference type="PANTHER" id="PTHR43047:SF9">
    <property type="entry name" value="HISTIDINE KINASE"/>
    <property type="match status" value="1"/>
</dbReference>
<dbReference type="Gene3D" id="1.10.287.130">
    <property type="match status" value="1"/>
</dbReference>
<name>A0A839HLT1_9BURK</name>
<dbReference type="Gene3D" id="3.30.565.10">
    <property type="entry name" value="Histidine kinase-like ATPase, C-terminal domain"/>
    <property type="match status" value="1"/>
</dbReference>
<dbReference type="Proteomes" id="UP000586093">
    <property type="component" value="Unassembled WGS sequence"/>
</dbReference>
<dbReference type="PROSITE" id="PS50109">
    <property type="entry name" value="HIS_KIN"/>
    <property type="match status" value="1"/>
</dbReference>
<dbReference type="AlphaFoldDB" id="A0A839HLT1"/>
<reference evidence="11 12" key="1">
    <citation type="submission" date="2020-08" db="EMBL/GenBank/DDBJ databases">
        <title>Aquariorum lacteus gen. nov., sp. nov., a new member of the family Comamonadaceae, isolated from freshwater aquarium.</title>
        <authorList>
            <person name="Chun S.-J."/>
        </authorList>
    </citation>
    <scope>NUCLEOTIDE SEQUENCE [LARGE SCALE GENOMIC DNA]</scope>
    <source>
        <strain evidence="11 12">SJAQ100</strain>
    </source>
</reference>
<dbReference type="InterPro" id="IPR011006">
    <property type="entry name" value="CheY-like_superfamily"/>
</dbReference>
<comment type="caution">
    <text evidence="11">The sequence shown here is derived from an EMBL/GenBank/DDBJ whole genome shotgun (WGS) entry which is preliminary data.</text>
</comment>
<accession>A0A839HLT1</accession>
<dbReference type="GO" id="GO:0000155">
    <property type="term" value="F:phosphorelay sensor kinase activity"/>
    <property type="evidence" value="ECO:0007669"/>
    <property type="project" value="InterPro"/>
</dbReference>
<dbReference type="SMART" id="SM00388">
    <property type="entry name" value="HisKA"/>
    <property type="match status" value="1"/>
</dbReference>
<feature type="modified residue" description="4-aspartylphosphate" evidence="6">
    <location>
        <position position="542"/>
    </location>
</feature>
<sequence>MNAATDVAGLPLPSHDDAFLSDARLLPDKVAALYAQVAVSLFGNLLGALVVVAIFLPTAPARAVWGWGAVFAGVWLSRLLLRKRYSRLPPLAREAEAALWLQRWNASVMASGVVWGLAPWLLYGHGSALSQTALIVIVYSYAVGSITLLAPQFRVFASFIGLALLPLIARVAIDPNHGGPVLAGVLGLAFAMTATLGRVYRATFERTIRLKVRTEGLAEQLQTEKAVAEQARRAAETASRAKTQFLAAASHDLRQPLHALGLFAEALRARTRDQHEVLSLVNSINSSVEALEALFGELLDLSKIDSGIVEPVPAHHACAQLFARLRLQYAPIAFEKGLELRFRGLEQAFFADPVLVDRIVRNLLANAIRYTQDGGVLVAARRRGGQVRIEVWDSGVGITPAEQERIFDEFYQAPGRPALAPQERKGLGLGLAIVRRLARLMDAPVTLRSWPGRGSVFCLALPAGRLPRSAPAAAPPRRGPELTLAGRRILIVEDEAAVRDGLRVLLEGWQAQVDAVDSLGALEAWLALGAPAGQRPDLVLVDYRLPDGNGLQALKRLRAQAGLAELPALMITGSTLGGHEDQAEALGFHLLTKPVTPQRLRAMISFKLGRRGLPPRVNPGEPTGTETLPSDA</sequence>
<protein>
    <recommendedName>
        <fullName evidence="2">histidine kinase</fullName>
        <ecNumber evidence="2">2.7.13.3</ecNumber>
    </recommendedName>
</protein>
<evidence type="ECO:0000256" key="6">
    <source>
        <dbReference type="PROSITE-ProRule" id="PRU00169"/>
    </source>
</evidence>